<keyword evidence="4" id="KW-0410">Iron transport</keyword>
<dbReference type="InterPro" id="IPR023395">
    <property type="entry name" value="MCP_dom_sf"/>
</dbReference>
<protein>
    <recommendedName>
        <fullName evidence="10">Mitoferrin-1</fullName>
    </recommendedName>
    <alternativeName>
        <fullName evidence="11">Mitochondrial iron transporter 1</fullName>
    </alternativeName>
    <alternativeName>
        <fullName evidence="12">Solute carrier family 25 member 37</fullName>
    </alternativeName>
</protein>
<dbReference type="Proteomes" id="UP001165289">
    <property type="component" value="Unassembled WGS sequence"/>
</dbReference>
<evidence type="ECO:0000256" key="3">
    <source>
        <dbReference type="ARBA" id="ARBA00022448"/>
    </source>
</evidence>
<dbReference type="Gene3D" id="1.50.40.10">
    <property type="entry name" value="Mitochondrial carrier domain"/>
    <property type="match status" value="2"/>
</dbReference>
<comment type="caution">
    <text evidence="15">The sequence shown here is derived from an EMBL/GenBank/DDBJ whole genome shotgun (WGS) entry which is preliminary data.</text>
</comment>
<evidence type="ECO:0000256" key="1">
    <source>
        <dbReference type="ARBA" id="ARBA00004225"/>
    </source>
</evidence>
<accession>A0AAV7JWM7</accession>
<keyword evidence="4" id="KW-0406">Ion transport</keyword>
<evidence type="ECO:0000256" key="6">
    <source>
        <dbReference type="ARBA" id="ARBA00022989"/>
    </source>
</evidence>
<evidence type="ECO:0000256" key="8">
    <source>
        <dbReference type="ARBA" id="ARBA00023136"/>
    </source>
</evidence>
<evidence type="ECO:0000256" key="9">
    <source>
        <dbReference type="ARBA" id="ARBA00037061"/>
    </source>
</evidence>
<comment type="function">
    <text evidence="9">Mitochondrial iron transporter that specifically mediates iron uptake in developing erythroid cells, thereby playing an essential role in heme biosynthesis.</text>
</comment>
<sequence length="335" mass="37448">MSMTEQSRKSLMPNSNNSYINLGLTPVKHFTIEEYDEYGHLNQGGILSNMTAGAAAGIVEHCIMYPVDCIKTRMMLQQPVTGGTYRGIVEGLRSVILHESPRNLFRGIGFVACGAGPAHACYYTTYETFKRQIGEFRDEHDSQINYAISGAFATLVHDSFMTPVDAVKQRLQMFRSPYKNVYNAIHGMFMKEGIRAFYRSFTTQLSMNIPTQSTNFVVYETVHILLNPEKCYNPKVHVVAGCLAGAAAAVISTPMDVAKTLLNVQEKSLSKQLKNNKPIIGMINSFSLIYRTNGMSGFIRGLRARVVYLTPSTGISWSVYELFKYILGLREGKRV</sequence>
<evidence type="ECO:0000256" key="13">
    <source>
        <dbReference type="PROSITE-ProRule" id="PRU00282"/>
    </source>
</evidence>
<dbReference type="SUPFAM" id="SSF103506">
    <property type="entry name" value="Mitochondrial carrier"/>
    <property type="match status" value="1"/>
</dbReference>
<dbReference type="AlphaFoldDB" id="A0AAV7JWM7"/>
<keyword evidence="5 13" id="KW-0812">Transmembrane</keyword>
<reference evidence="15 16" key="1">
    <citation type="journal article" date="2023" name="BMC Biol.">
        <title>The compact genome of the sponge Oopsacas minuta (Hexactinellida) is lacking key metazoan core genes.</title>
        <authorList>
            <person name="Santini S."/>
            <person name="Schenkelaars Q."/>
            <person name="Jourda C."/>
            <person name="Duchesne M."/>
            <person name="Belahbib H."/>
            <person name="Rocher C."/>
            <person name="Selva M."/>
            <person name="Riesgo A."/>
            <person name="Vervoort M."/>
            <person name="Leys S.P."/>
            <person name="Kodjabachian L."/>
            <person name="Le Bivic A."/>
            <person name="Borchiellini C."/>
            <person name="Claverie J.M."/>
            <person name="Renard E."/>
        </authorList>
    </citation>
    <scope>NUCLEOTIDE SEQUENCE [LARGE SCALE GENOMIC DNA]</scope>
    <source>
        <strain evidence="15">SPO-2</strain>
    </source>
</reference>
<comment type="similarity">
    <text evidence="2 14">Belongs to the mitochondrial carrier (TC 2.A.29) family.</text>
</comment>
<evidence type="ECO:0000313" key="15">
    <source>
        <dbReference type="EMBL" id="KAI6653190.1"/>
    </source>
</evidence>
<feature type="repeat" description="Solcar" evidence="13">
    <location>
        <begin position="232"/>
        <end position="326"/>
    </location>
</feature>
<keyword evidence="4" id="KW-0408">Iron</keyword>
<evidence type="ECO:0000256" key="4">
    <source>
        <dbReference type="ARBA" id="ARBA00022496"/>
    </source>
</evidence>
<dbReference type="GO" id="GO:0031966">
    <property type="term" value="C:mitochondrial membrane"/>
    <property type="evidence" value="ECO:0007669"/>
    <property type="project" value="UniProtKB-SubCell"/>
</dbReference>
<dbReference type="GO" id="GO:0015093">
    <property type="term" value="F:ferrous iron transmembrane transporter activity"/>
    <property type="evidence" value="ECO:0007669"/>
    <property type="project" value="TreeGrafter"/>
</dbReference>
<keyword evidence="8 13" id="KW-0472">Membrane</keyword>
<dbReference type="Pfam" id="PF00153">
    <property type="entry name" value="Mito_carr"/>
    <property type="match status" value="3"/>
</dbReference>
<gene>
    <name evidence="15" type="ORF">LOD99_3715</name>
</gene>
<proteinExistence type="inferred from homology"/>
<feature type="repeat" description="Solcar" evidence="13">
    <location>
        <begin position="44"/>
        <end position="132"/>
    </location>
</feature>
<evidence type="ECO:0000256" key="7">
    <source>
        <dbReference type="ARBA" id="ARBA00023128"/>
    </source>
</evidence>
<dbReference type="PANTHER" id="PTHR45758">
    <property type="entry name" value="MITOFERRIN-1-RELATED"/>
    <property type="match status" value="1"/>
</dbReference>
<dbReference type="PANTHER" id="PTHR45758:SF4">
    <property type="entry name" value="MITOFERRIN-1"/>
    <property type="match status" value="1"/>
</dbReference>
<comment type="subcellular location">
    <subcellularLocation>
        <location evidence="1">Mitochondrion membrane</location>
        <topology evidence="1">Multi-pass membrane protein</topology>
    </subcellularLocation>
</comment>
<evidence type="ECO:0000256" key="10">
    <source>
        <dbReference type="ARBA" id="ARBA00040418"/>
    </source>
</evidence>
<name>A0AAV7JWM7_9METZ</name>
<keyword evidence="7" id="KW-0496">Mitochondrion</keyword>
<evidence type="ECO:0000256" key="11">
    <source>
        <dbReference type="ARBA" id="ARBA00041873"/>
    </source>
</evidence>
<evidence type="ECO:0000256" key="5">
    <source>
        <dbReference type="ARBA" id="ARBA00022692"/>
    </source>
</evidence>
<evidence type="ECO:0000256" key="14">
    <source>
        <dbReference type="RuleBase" id="RU000488"/>
    </source>
</evidence>
<dbReference type="GO" id="GO:0048250">
    <property type="term" value="P:iron import into the mitochondrion"/>
    <property type="evidence" value="ECO:0007669"/>
    <property type="project" value="TreeGrafter"/>
</dbReference>
<dbReference type="EMBL" id="JAKMXF010000288">
    <property type="protein sequence ID" value="KAI6653190.1"/>
    <property type="molecule type" value="Genomic_DNA"/>
</dbReference>
<evidence type="ECO:0000313" key="16">
    <source>
        <dbReference type="Proteomes" id="UP001165289"/>
    </source>
</evidence>
<dbReference type="InterPro" id="IPR018108">
    <property type="entry name" value="MCP_transmembrane"/>
</dbReference>
<evidence type="ECO:0000256" key="12">
    <source>
        <dbReference type="ARBA" id="ARBA00041894"/>
    </source>
</evidence>
<dbReference type="PROSITE" id="PS50920">
    <property type="entry name" value="SOLCAR"/>
    <property type="match status" value="3"/>
</dbReference>
<organism evidence="15 16">
    <name type="scientific">Oopsacas minuta</name>
    <dbReference type="NCBI Taxonomy" id="111878"/>
    <lineage>
        <taxon>Eukaryota</taxon>
        <taxon>Metazoa</taxon>
        <taxon>Porifera</taxon>
        <taxon>Hexactinellida</taxon>
        <taxon>Hexasterophora</taxon>
        <taxon>Lyssacinosida</taxon>
        <taxon>Leucopsacidae</taxon>
        <taxon>Oopsacas</taxon>
    </lineage>
</organism>
<keyword evidence="6" id="KW-1133">Transmembrane helix</keyword>
<feature type="repeat" description="Solcar" evidence="13">
    <location>
        <begin position="141"/>
        <end position="225"/>
    </location>
</feature>
<keyword evidence="3 14" id="KW-0813">Transport</keyword>
<evidence type="ECO:0000256" key="2">
    <source>
        <dbReference type="ARBA" id="ARBA00006375"/>
    </source>
</evidence>
<keyword evidence="16" id="KW-1185">Reference proteome</keyword>